<comment type="caution">
    <text evidence="5">The sequence shown here is derived from an EMBL/GenBank/DDBJ whole genome shotgun (WGS) entry which is preliminary data.</text>
</comment>
<evidence type="ECO:0000256" key="1">
    <source>
        <dbReference type="ARBA" id="ARBA00009275"/>
    </source>
</evidence>
<protein>
    <submittedName>
        <fullName evidence="5">TatD DNase family protein</fullName>
    </submittedName>
</protein>
<dbReference type="PIRSF" id="PIRSF005902">
    <property type="entry name" value="DNase_TatD"/>
    <property type="match status" value="1"/>
</dbReference>
<dbReference type="Proteomes" id="UP000244090">
    <property type="component" value="Unassembled WGS sequence"/>
</dbReference>
<keyword evidence="2 4" id="KW-0479">Metal-binding</keyword>
<feature type="binding site" evidence="4">
    <location>
        <position position="22"/>
    </location>
    <ligand>
        <name>a divalent metal cation</name>
        <dbReference type="ChEBI" id="CHEBI:60240"/>
        <label>1</label>
    </ligand>
</feature>
<dbReference type="NCBIfam" id="TIGR00010">
    <property type="entry name" value="YchF/TatD family DNA exonuclease"/>
    <property type="match status" value="1"/>
</dbReference>
<dbReference type="PANTHER" id="PTHR46124:SF4">
    <property type="entry name" value="HYDROLASE TATD"/>
    <property type="match status" value="1"/>
</dbReference>
<proteinExistence type="inferred from homology"/>
<feature type="binding site" evidence="4">
    <location>
        <position position="168"/>
    </location>
    <ligand>
        <name>a divalent metal cation</name>
        <dbReference type="ChEBI" id="CHEBI:60240"/>
        <label>2</label>
    </ligand>
</feature>
<dbReference type="InterPro" id="IPR001130">
    <property type="entry name" value="TatD-like"/>
</dbReference>
<evidence type="ECO:0000313" key="6">
    <source>
        <dbReference type="Proteomes" id="UP000244090"/>
    </source>
</evidence>
<reference evidence="5 6" key="1">
    <citation type="submission" date="2018-04" db="EMBL/GenBank/DDBJ databases">
        <title>Genomic Encyclopedia of Archaeal and Bacterial Type Strains, Phase II (KMG-II): from individual species to whole genera.</title>
        <authorList>
            <person name="Goeker M."/>
        </authorList>
    </citation>
    <scope>NUCLEOTIDE SEQUENCE [LARGE SCALE GENOMIC DNA]</scope>
    <source>
        <strain evidence="5 6">DSM 25731</strain>
    </source>
</reference>
<organism evidence="5 6">
    <name type="scientific">Kordia periserrulae</name>
    <dbReference type="NCBI Taxonomy" id="701523"/>
    <lineage>
        <taxon>Bacteria</taxon>
        <taxon>Pseudomonadati</taxon>
        <taxon>Bacteroidota</taxon>
        <taxon>Flavobacteriia</taxon>
        <taxon>Flavobacteriales</taxon>
        <taxon>Flavobacteriaceae</taxon>
        <taxon>Kordia</taxon>
    </lineage>
</organism>
<dbReference type="CDD" id="cd01310">
    <property type="entry name" value="TatD_DNAse"/>
    <property type="match status" value="1"/>
</dbReference>
<feature type="binding site" evidence="4">
    <location>
        <position position="20"/>
    </location>
    <ligand>
        <name>a divalent metal cation</name>
        <dbReference type="ChEBI" id="CHEBI:60240"/>
        <label>1</label>
    </ligand>
</feature>
<dbReference type="GO" id="GO:0004536">
    <property type="term" value="F:DNA nuclease activity"/>
    <property type="evidence" value="ECO:0007669"/>
    <property type="project" value="InterPro"/>
</dbReference>
<keyword evidence="6" id="KW-1185">Reference proteome</keyword>
<dbReference type="GO" id="GO:0016788">
    <property type="term" value="F:hydrolase activity, acting on ester bonds"/>
    <property type="evidence" value="ECO:0007669"/>
    <property type="project" value="InterPro"/>
</dbReference>
<feature type="binding site" evidence="4">
    <location>
        <position position="107"/>
    </location>
    <ligand>
        <name>a divalent metal cation</name>
        <dbReference type="ChEBI" id="CHEBI:60240"/>
        <label>1</label>
    </ligand>
</feature>
<dbReference type="InterPro" id="IPR032466">
    <property type="entry name" value="Metal_Hydrolase"/>
</dbReference>
<evidence type="ECO:0000256" key="3">
    <source>
        <dbReference type="ARBA" id="ARBA00022801"/>
    </source>
</evidence>
<feature type="binding site" evidence="4">
    <location>
        <position position="217"/>
    </location>
    <ligand>
        <name>a divalent metal cation</name>
        <dbReference type="ChEBI" id="CHEBI:60240"/>
        <label>1</label>
    </ligand>
</feature>
<evidence type="ECO:0000313" key="5">
    <source>
        <dbReference type="EMBL" id="PTX63932.1"/>
    </source>
</evidence>
<dbReference type="Pfam" id="PF01026">
    <property type="entry name" value="TatD_DNase"/>
    <property type="match status" value="1"/>
</dbReference>
<dbReference type="SUPFAM" id="SSF51556">
    <property type="entry name" value="Metallo-dependent hydrolases"/>
    <property type="match status" value="1"/>
</dbReference>
<dbReference type="PROSITE" id="PS01090">
    <property type="entry name" value="TATD_2"/>
    <property type="match status" value="1"/>
</dbReference>
<name>A0A2T6C6J8_9FLAO</name>
<sequence>MQYKYYGKYYFCGMILTDTHTHLYSEAFDEDRDDMMQRAIQHGVQRFFVPAIDSTYTERMFQLEKNYPNHVFLMSGLHPTHVKENYKEEIAHVEALLAARKFYAVGEIGIDLYWDTTFLSQQQEAFQYQIQLAKKYELPIVIHCRDAFDEVFEVLEKEKDDALFGIFHCFTGTKVHAEKALSYNMKLGIGGVVTFKNGKIDKFLHEIPLEHIVLETDAPYLAPTPYRGKRNESSYVTNVLGKVAEIYQLSTEEVAQITTENSKAIFGI</sequence>
<evidence type="ECO:0000256" key="2">
    <source>
        <dbReference type="ARBA" id="ARBA00022723"/>
    </source>
</evidence>
<dbReference type="InterPro" id="IPR015991">
    <property type="entry name" value="TatD/YcfH-like"/>
</dbReference>
<dbReference type="PANTHER" id="PTHR46124">
    <property type="entry name" value="D-AMINOACYL-TRNA DEACYLASE"/>
    <property type="match status" value="1"/>
</dbReference>
<evidence type="ECO:0000256" key="4">
    <source>
        <dbReference type="PIRSR" id="PIRSR005902-1"/>
    </source>
</evidence>
<dbReference type="FunFam" id="3.20.20.140:FF:000005">
    <property type="entry name" value="TatD family hydrolase"/>
    <property type="match status" value="1"/>
</dbReference>
<accession>A0A2T6C6J8</accession>
<comment type="similarity">
    <text evidence="1">Belongs to the metallo-dependent hydrolases superfamily. TatD-type hydrolase family.</text>
</comment>
<dbReference type="InterPro" id="IPR018228">
    <property type="entry name" value="DNase_TatD-rel_CS"/>
</dbReference>
<dbReference type="Gene3D" id="3.20.20.140">
    <property type="entry name" value="Metal-dependent hydrolases"/>
    <property type="match status" value="1"/>
</dbReference>
<dbReference type="EMBL" id="QBKT01000001">
    <property type="protein sequence ID" value="PTX63932.1"/>
    <property type="molecule type" value="Genomic_DNA"/>
</dbReference>
<dbReference type="GO" id="GO:0005829">
    <property type="term" value="C:cytosol"/>
    <property type="evidence" value="ECO:0007669"/>
    <property type="project" value="TreeGrafter"/>
</dbReference>
<dbReference type="GO" id="GO:0046872">
    <property type="term" value="F:metal ion binding"/>
    <property type="evidence" value="ECO:0007669"/>
    <property type="project" value="UniProtKB-KW"/>
</dbReference>
<gene>
    <name evidence="5" type="ORF">C8N46_101542</name>
</gene>
<keyword evidence="3" id="KW-0378">Hydrolase</keyword>
<dbReference type="AlphaFoldDB" id="A0A2T6C6J8"/>
<feature type="binding site" evidence="4">
    <location>
        <position position="143"/>
    </location>
    <ligand>
        <name>a divalent metal cation</name>
        <dbReference type="ChEBI" id="CHEBI:60240"/>
        <label>2</label>
    </ligand>
</feature>